<keyword evidence="6" id="KW-0067">ATP-binding</keyword>
<evidence type="ECO:0000256" key="4">
    <source>
        <dbReference type="ARBA" id="ARBA00022692"/>
    </source>
</evidence>
<dbReference type="Pfam" id="PF00899">
    <property type="entry name" value="ThiF"/>
    <property type="match status" value="1"/>
</dbReference>
<gene>
    <name evidence="12" type="ORF">ALQ84_00811</name>
</gene>
<evidence type="ECO:0000259" key="11">
    <source>
        <dbReference type="Pfam" id="PF00899"/>
    </source>
</evidence>
<dbReference type="GO" id="GO:0008641">
    <property type="term" value="F:ubiquitin-like modifier activating enzyme activity"/>
    <property type="evidence" value="ECO:0007669"/>
    <property type="project" value="InterPro"/>
</dbReference>
<dbReference type="Gene3D" id="3.40.50.720">
    <property type="entry name" value="NAD(P)-binding Rossmann-like Domain"/>
    <property type="match status" value="1"/>
</dbReference>
<evidence type="ECO:0000256" key="3">
    <source>
        <dbReference type="ARBA" id="ARBA00022598"/>
    </source>
</evidence>
<protein>
    <recommendedName>
        <fullName evidence="9">tRNA threonylcarbamoyladenosine dehydratase</fullName>
    </recommendedName>
    <alternativeName>
        <fullName evidence="10">t(6)A37 dehydratase</fullName>
    </alternativeName>
</protein>
<dbReference type="PANTHER" id="PTHR43267:SF1">
    <property type="entry name" value="TRNA THREONYLCARBAMOYLADENOSINE DEHYDRATASE"/>
    <property type="match status" value="1"/>
</dbReference>
<dbReference type="CDD" id="cd00755">
    <property type="entry name" value="YgdL_like"/>
    <property type="match status" value="1"/>
</dbReference>
<accession>A0A0N8QR83</accession>
<evidence type="ECO:0000256" key="2">
    <source>
        <dbReference type="ARBA" id="ARBA00009919"/>
    </source>
</evidence>
<dbReference type="NCBIfam" id="NF011696">
    <property type="entry name" value="PRK15116.1"/>
    <property type="match status" value="1"/>
</dbReference>
<evidence type="ECO:0000256" key="7">
    <source>
        <dbReference type="ARBA" id="ARBA00022989"/>
    </source>
</evidence>
<reference evidence="12 13" key="1">
    <citation type="submission" date="2018-08" db="EMBL/GenBank/DDBJ databases">
        <title>Recombination of ecologically and evolutionarily significant loci maintains genetic cohesion in the Pseudomonas syringae species complex.</title>
        <authorList>
            <person name="Dillon M."/>
            <person name="Thakur S."/>
            <person name="Almeida R.N.D."/>
            <person name="Weir B.S."/>
            <person name="Guttman D.S."/>
        </authorList>
    </citation>
    <scope>NUCLEOTIDE SEQUENCE [LARGE SCALE GENOMIC DNA]</scope>
    <source>
        <strain evidence="12 13">ICMP 4086</strain>
    </source>
</reference>
<keyword evidence="3" id="KW-0436">Ligase</keyword>
<keyword evidence="4" id="KW-0812">Transmembrane</keyword>
<organism evidence="12 13">
    <name type="scientific">Pseudomonas caricapapayae</name>
    <dbReference type="NCBI Taxonomy" id="46678"/>
    <lineage>
        <taxon>Bacteria</taxon>
        <taxon>Pseudomonadati</taxon>
        <taxon>Pseudomonadota</taxon>
        <taxon>Gammaproteobacteria</taxon>
        <taxon>Pseudomonadales</taxon>
        <taxon>Pseudomonadaceae</taxon>
        <taxon>Pseudomonas</taxon>
    </lineage>
</organism>
<dbReference type="InterPro" id="IPR045886">
    <property type="entry name" value="ThiF/MoeB/HesA"/>
</dbReference>
<dbReference type="FunFam" id="3.40.50.720:FF:000096">
    <property type="entry name" value="tRNA cyclic N6-threonylcarbamoyladenosine(37) synthase TcdA"/>
    <property type="match status" value="1"/>
</dbReference>
<evidence type="ECO:0000313" key="13">
    <source>
        <dbReference type="Proteomes" id="UP000278587"/>
    </source>
</evidence>
<evidence type="ECO:0000313" key="12">
    <source>
        <dbReference type="EMBL" id="RMM13544.1"/>
    </source>
</evidence>
<name>A0A0N8QR83_9PSED</name>
<dbReference type="InterPro" id="IPR000594">
    <property type="entry name" value="ThiF_NAD_FAD-bd"/>
</dbReference>
<evidence type="ECO:0000256" key="5">
    <source>
        <dbReference type="ARBA" id="ARBA00022741"/>
    </source>
</evidence>
<dbReference type="GO" id="GO:0016020">
    <property type="term" value="C:membrane"/>
    <property type="evidence" value="ECO:0007669"/>
    <property type="project" value="UniProtKB-SubCell"/>
</dbReference>
<proteinExistence type="inferred from homology"/>
<evidence type="ECO:0000256" key="9">
    <source>
        <dbReference type="ARBA" id="ARBA00074884"/>
    </source>
</evidence>
<dbReference type="EMBL" id="RBOC01000035">
    <property type="protein sequence ID" value="RMM13544.1"/>
    <property type="molecule type" value="Genomic_DNA"/>
</dbReference>
<dbReference type="GO" id="GO:0005524">
    <property type="term" value="F:ATP binding"/>
    <property type="evidence" value="ECO:0007669"/>
    <property type="project" value="UniProtKB-KW"/>
</dbReference>
<dbReference type="GO" id="GO:0061503">
    <property type="term" value="F:tRNA threonylcarbamoyladenosine dehydratase"/>
    <property type="evidence" value="ECO:0007669"/>
    <property type="project" value="TreeGrafter"/>
</dbReference>
<dbReference type="AlphaFoldDB" id="A0A0N8QR83"/>
<feature type="domain" description="THIF-type NAD/FAD binding fold" evidence="11">
    <location>
        <begin position="15"/>
        <end position="258"/>
    </location>
</feature>
<dbReference type="SUPFAM" id="SSF69572">
    <property type="entry name" value="Activating enzymes of the ubiquitin-like proteins"/>
    <property type="match status" value="1"/>
</dbReference>
<evidence type="ECO:0000256" key="8">
    <source>
        <dbReference type="ARBA" id="ARBA00023136"/>
    </source>
</evidence>
<keyword evidence="7" id="KW-1133">Transmembrane helix</keyword>
<keyword evidence="5" id="KW-0547">Nucleotide-binding</keyword>
<evidence type="ECO:0000256" key="6">
    <source>
        <dbReference type="ARBA" id="ARBA00022840"/>
    </source>
</evidence>
<comment type="similarity">
    <text evidence="2">Belongs to the HesA/MoeB/ThiF family.</text>
</comment>
<dbReference type="Proteomes" id="UP000278587">
    <property type="component" value="Unassembled WGS sequence"/>
</dbReference>
<comment type="subcellular location">
    <subcellularLocation>
        <location evidence="1">Membrane</location>
        <topology evidence="1">Single-pass membrane protein</topology>
    </subcellularLocation>
</comment>
<comment type="caution">
    <text evidence="12">The sequence shown here is derived from an EMBL/GenBank/DDBJ whole genome shotgun (WGS) entry which is preliminary data.</text>
</comment>
<sequence length="278" mass="29911">MIMSAEDPRFAGIARLYGIEGLARLRAAHVAVVGIGGVGSWAAEAMARSGVGEISLFDMDDVCVSNSNRQLHALDGTVGRSKVEVMAERIRAINPDCIVHAVADFVTRDTMAECITPDMDFVIDCIDSVNAKAALISWCKRRKIQMVTTGGAGGQIDPTLIQIADLNRTFNDPLASKVRSTLRRDYGFSRTPNRHYSVPCVFSSEQLRYPKPDGSICLEKKFVGEGVKLDCAGGFGAVMMVTATFGMVAATRAVDKLVAGTRRPSERIKPAVTAPDQA</sequence>
<dbReference type="InterPro" id="IPR035985">
    <property type="entry name" value="Ubiquitin-activating_enz"/>
</dbReference>
<dbReference type="PANTHER" id="PTHR43267">
    <property type="entry name" value="TRNA THREONYLCARBAMOYLADENOSINE DEHYDRATASE"/>
    <property type="match status" value="1"/>
</dbReference>
<evidence type="ECO:0000256" key="1">
    <source>
        <dbReference type="ARBA" id="ARBA00004167"/>
    </source>
</evidence>
<evidence type="ECO:0000256" key="10">
    <source>
        <dbReference type="ARBA" id="ARBA00083375"/>
    </source>
</evidence>
<dbReference type="GO" id="GO:0061504">
    <property type="term" value="P:cyclic threonylcarbamoyladenosine biosynthetic process"/>
    <property type="evidence" value="ECO:0007669"/>
    <property type="project" value="TreeGrafter"/>
</dbReference>
<keyword evidence="8" id="KW-0472">Membrane</keyword>